<dbReference type="Proteomes" id="UP001362999">
    <property type="component" value="Unassembled WGS sequence"/>
</dbReference>
<keyword evidence="1" id="KW-0479">Metal-binding</keyword>
<evidence type="ECO:0000313" key="5">
    <source>
        <dbReference type="Proteomes" id="UP001362999"/>
    </source>
</evidence>
<accession>A0AAV9Z8Q7</accession>
<dbReference type="AlphaFoldDB" id="A0AAV9Z8Q7"/>
<keyword evidence="5" id="KW-1185">Reference proteome</keyword>
<evidence type="ECO:0000259" key="3">
    <source>
        <dbReference type="PROSITE" id="PS50103"/>
    </source>
</evidence>
<dbReference type="EMBL" id="JAWWNJ010000183">
    <property type="protein sequence ID" value="KAK6974496.1"/>
    <property type="molecule type" value="Genomic_DNA"/>
</dbReference>
<evidence type="ECO:0000256" key="2">
    <source>
        <dbReference type="SAM" id="MobiDB-lite"/>
    </source>
</evidence>
<comment type="caution">
    <text evidence="4">The sequence shown here is derived from an EMBL/GenBank/DDBJ whole genome shotgun (WGS) entry which is preliminary data.</text>
</comment>
<dbReference type="InterPro" id="IPR000571">
    <property type="entry name" value="Znf_CCCH"/>
</dbReference>
<evidence type="ECO:0000256" key="1">
    <source>
        <dbReference type="PROSITE-ProRule" id="PRU00723"/>
    </source>
</evidence>
<feature type="region of interest" description="Disordered" evidence="2">
    <location>
        <begin position="360"/>
        <end position="397"/>
    </location>
</feature>
<reference evidence="4 5" key="1">
    <citation type="journal article" date="2024" name="J Genomics">
        <title>Draft genome sequencing and assembly of Favolaschia claudopus CIRM-BRFM 2984 isolated from oak limbs.</title>
        <authorList>
            <person name="Navarro D."/>
            <person name="Drula E."/>
            <person name="Chaduli D."/>
            <person name="Cazenave R."/>
            <person name="Ahrendt S."/>
            <person name="Wang J."/>
            <person name="Lipzen A."/>
            <person name="Daum C."/>
            <person name="Barry K."/>
            <person name="Grigoriev I.V."/>
            <person name="Favel A."/>
            <person name="Rosso M.N."/>
            <person name="Martin F."/>
        </authorList>
    </citation>
    <scope>NUCLEOTIDE SEQUENCE [LARGE SCALE GENOMIC DNA]</scope>
    <source>
        <strain evidence="4 5">CIRM-BRFM 2984</strain>
    </source>
</reference>
<name>A0AAV9Z8Q7_9AGAR</name>
<feature type="zinc finger region" description="C3H1-type" evidence="1">
    <location>
        <begin position="375"/>
        <end position="403"/>
    </location>
</feature>
<keyword evidence="1" id="KW-0862">Zinc</keyword>
<dbReference type="PROSITE" id="PS50103">
    <property type="entry name" value="ZF_C3H1"/>
    <property type="match status" value="1"/>
</dbReference>
<feature type="domain" description="C3H1-type" evidence="3">
    <location>
        <begin position="375"/>
        <end position="403"/>
    </location>
</feature>
<proteinExistence type="predicted"/>
<organism evidence="4 5">
    <name type="scientific">Favolaschia claudopus</name>
    <dbReference type="NCBI Taxonomy" id="2862362"/>
    <lineage>
        <taxon>Eukaryota</taxon>
        <taxon>Fungi</taxon>
        <taxon>Dikarya</taxon>
        <taxon>Basidiomycota</taxon>
        <taxon>Agaricomycotina</taxon>
        <taxon>Agaricomycetes</taxon>
        <taxon>Agaricomycetidae</taxon>
        <taxon>Agaricales</taxon>
        <taxon>Marasmiineae</taxon>
        <taxon>Mycenaceae</taxon>
        <taxon>Favolaschia</taxon>
    </lineage>
</organism>
<gene>
    <name evidence="4" type="ORF">R3P38DRAFT_2584085</name>
</gene>
<feature type="compositionally biased region" description="Pro residues" evidence="2">
    <location>
        <begin position="117"/>
        <end position="126"/>
    </location>
</feature>
<protein>
    <recommendedName>
        <fullName evidence="3">C3H1-type domain-containing protein</fullName>
    </recommendedName>
</protein>
<keyword evidence="1" id="KW-0863">Zinc-finger</keyword>
<sequence length="422" mass="45389">MSTDAPPPGPDAPAGPASAPPAGPAGPTANPEAFIANVPADLRDRESIIVECNKIVELFREGKISKAAAGTKIMQAIPTSFTVGGPGEQAFQAYLEILDQTAQQLANPGGGGGAGGQPPPRSPSPGPDEGAGGRRRRPRALSVSSSEDDEPNGKRKRIDESKLPWVVEDFIVENTLSPSLRKTRDLLLEFSKDPKTVLKSLLNSINRVAFPVSEWTAIVEGKAVNLDKVLGYIFSVVPDAPKAESVGGLQFVFGSASPTKTVTTQSDWNAAFGRTISAILVVFPHRRQELEAYRQYISDLFLSCSDRTHERVVLLDRKIRNEVAARRDIELSNFSSFGHWERAFLNDNGSGVASSVIKAHDGSQSVAGGSKKSKDKSPEPCRRFNDGRCPSKSSQCRYTHVCSNCRRSHPVTKCDAPSETAK</sequence>
<feature type="region of interest" description="Disordered" evidence="2">
    <location>
        <begin position="1"/>
        <end position="32"/>
    </location>
</feature>
<feature type="compositionally biased region" description="Pro residues" evidence="2">
    <location>
        <begin position="1"/>
        <end position="24"/>
    </location>
</feature>
<evidence type="ECO:0000313" key="4">
    <source>
        <dbReference type="EMBL" id="KAK6974496.1"/>
    </source>
</evidence>
<feature type="region of interest" description="Disordered" evidence="2">
    <location>
        <begin position="104"/>
        <end position="156"/>
    </location>
</feature>
<dbReference type="GO" id="GO:0008270">
    <property type="term" value="F:zinc ion binding"/>
    <property type="evidence" value="ECO:0007669"/>
    <property type="project" value="UniProtKB-KW"/>
</dbReference>
<feature type="compositionally biased region" description="Basic and acidic residues" evidence="2">
    <location>
        <begin position="375"/>
        <end position="386"/>
    </location>
</feature>